<keyword evidence="5" id="KW-1185">Reference proteome</keyword>
<accession>A0ABQ6LYC9</accession>
<dbReference type="Proteomes" id="UP001224392">
    <property type="component" value="Unassembled WGS sequence"/>
</dbReference>
<protein>
    <submittedName>
        <fullName evidence="4">3-hydroxyacyl-CoA dehydrogenase</fullName>
    </submittedName>
</protein>
<dbReference type="InterPro" id="IPR022694">
    <property type="entry name" value="3-OHacyl-CoA_DH"/>
</dbReference>
<dbReference type="InterPro" id="IPR036291">
    <property type="entry name" value="NAD(P)-bd_dom_sf"/>
</dbReference>
<dbReference type="InterPro" id="IPR008927">
    <property type="entry name" value="6-PGluconate_DH-like_C_sf"/>
</dbReference>
<dbReference type="PANTHER" id="PTHR48075">
    <property type="entry name" value="3-HYDROXYACYL-COA DEHYDROGENASE FAMILY PROTEIN"/>
    <property type="match status" value="1"/>
</dbReference>
<feature type="domain" description="3-hydroxyacyl-CoA dehydrogenase C-terminal" evidence="2">
    <location>
        <begin position="190"/>
        <end position="289"/>
    </location>
</feature>
<gene>
    <name evidence="4" type="ORF">MNKW57_14350</name>
</gene>
<dbReference type="Pfam" id="PF02737">
    <property type="entry name" value="3HCDH_N"/>
    <property type="match status" value="1"/>
</dbReference>
<dbReference type="SUPFAM" id="SSF51735">
    <property type="entry name" value="NAD(P)-binding Rossmann-fold domains"/>
    <property type="match status" value="1"/>
</dbReference>
<feature type="domain" description="3-hydroxyacyl-CoA dehydrogenase NAD binding" evidence="3">
    <location>
        <begin position="8"/>
        <end position="187"/>
    </location>
</feature>
<evidence type="ECO:0000313" key="5">
    <source>
        <dbReference type="Proteomes" id="UP001224392"/>
    </source>
</evidence>
<organism evidence="4 5">
    <name type="scientific">Biformimicrobium ophioploci</name>
    <dbReference type="NCBI Taxonomy" id="3036711"/>
    <lineage>
        <taxon>Bacteria</taxon>
        <taxon>Pseudomonadati</taxon>
        <taxon>Pseudomonadota</taxon>
        <taxon>Gammaproteobacteria</taxon>
        <taxon>Cellvibrionales</taxon>
        <taxon>Microbulbiferaceae</taxon>
        <taxon>Biformimicrobium</taxon>
    </lineage>
</organism>
<dbReference type="InterPro" id="IPR013328">
    <property type="entry name" value="6PGD_dom2"/>
</dbReference>
<evidence type="ECO:0000313" key="4">
    <source>
        <dbReference type="EMBL" id="GMG87114.1"/>
    </source>
</evidence>
<proteinExistence type="predicted"/>
<dbReference type="Gene3D" id="3.40.50.720">
    <property type="entry name" value="NAD(P)-binding Rossmann-like Domain"/>
    <property type="match status" value="1"/>
</dbReference>
<sequence>MTQSTQQLSVLGAGVLGGQIGWHSAFKGKNVTIYDISEESLERCRKTHANYAQQYIKDLGASNSDIEKTRRRIIYTTDLQDAGDSADIVIEAVPEIPKIKIDLYEKLAKYLPDHTIVATNSSTLLPSEFAQHTGRPDRFCALHFANLIWISNLAEIMVHPDTSEETVRIITEFAIEIGMVPIPVLKEKNGYVLNTWLVALLNSSQSLITNGVSRPEEIDRTFMIVNRGTKFGPCGMMDIIGMKTCYDILHHWGEHDNDEQMKKNADYIKTHFLDKGKQGMLGGEGYYTYPKPEFLAKNFLEVPDKSMVNEIVRNVLNK</sequence>
<dbReference type="EMBL" id="BSYJ01000003">
    <property type="protein sequence ID" value="GMG87114.1"/>
    <property type="molecule type" value="Genomic_DNA"/>
</dbReference>
<dbReference type="SUPFAM" id="SSF48179">
    <property type="entry name" value="6-phosphogluconate dehydrogenase C-terminal domain-like"/>
    <property type="match status" value="1"/>
</dbReference>
<evidence type="ECO:0000256" key="1">
    <source>
        <dbReference type="ARBA" id="ARBA00023002"/>
    </source>
</evidence>
<evidence type="ECO:0000259" key="3">
    <source>
        <dbReference type="Pfam" id="PF02737"/>
    </source>
</evidence>
<dbReference type="InterPro" id="IPR006176">
    <property type="entry name" value="3-OHacyl-CoA_DH_NAD-bd"/>
</dbReference>
<keyword evidence="1" id="KW-0560">Oxidoreductase</keyword>
<evidence type="ECO:0000259" key="2">
    <source>
        <dbReference type="Pfam" id="PF00725"/>
    </source>
</evidence>
<dbReference type="Gene3D" id="1.10.1040.10">
    <property type="entry name" value="N-(1-d-carboxylethyl)-l-norvaline Dehydrogenase, domain 2"/>
    <property type="match status" value="1"/>
</dbReference>
<dbReference type="PIRSF" id="PIRSF000105">
    <property type="entry name" value="HCDH"/>
    <property type="match status" value="1"/>
</dbReference>
<dbReference type="Pfam" id="PF00725">
    <property type="entry name" value="3HCDH"/>
    <property type="match status" value="1"/>
</dbReference>
<dbReference type="PANTHER" id="PTHR48075:SF3">
    <property type="entry name" value="3-HYDROXYACYL-COA DEHYDROGENASE"/>
    <property type="match status" value="1"/>
</dbReference>
<dbReference type="NCBIfam" id="NF006143">
    <property type="entry name" value="PRK08293.1"/>
    <property type="match status" value="1"/>
</dbReference>
<comment type="caution">
    <text evidence="4">The sequence shown here is derived from an EMBL/GenBank/DDBJ whole genome shotgun (WGS) entry which is preliminary data.</text>
</comment>
<reference evidence="4 5" key="1">
    <citation type="submission" date="2023-04" db="EMBL/GenBank/DDBJ databases">
        <title>Marinobulbifer ophiurae gen. nov., sp. Nov., isolate from tissue of brittle star Ophioplocus japonicus.</title>
        <authorList>
            <person name="Kawano K."/>
            <person name="Sawayama S."/>
            <person name="Nakagawa S."/>
        </authorList>
    </citation>
    <scope>NUCLEOTIDE SEQUENCE [LARGE SCALE GENOMIC DNA]</scope>
    <source>
        <strain evidence="4 5">NKW57</strain>
    </source>
</reference>
<name>A0ABQ6LYC9_9GAMM</name>
<dbReference type="InterPro" id="IPR006108">
    <property type="entry name" value="3HC_DH_C"/>
</dbReference>